<dbReference type="PANTHER" id="PTHR30055:SF234">
    <property type="entry name" value="HTH-TYPE TRANSCRIPTIONAL REGULATOR BETI"/>
    <property type="match status" value="1"/>
</dbReference>
<dbReference type="PRINTS" id="PR00455">
    <property type="entry name" value="HTHTETR"/>
</dbReference>
<evidence type="ECO:0000256" key="2">
    <source>
        <dbReference type="ARBA" id="ARBA00023125"/>
    </source>
</evidence>
<keyword evidence="7" id="KW-1185">Reference proteome</keyword>
<gene>
    <name evidence="6" type="ORF">HGA08_02085</name>
</gene>
<dbReference type="PANTHER" id="PTHR30055">
    <property type="entry name" value="HTH-TYPE TRANSCRIPTIONAL REGULATOR RUTR"/>
    <property type="match status" value="1"/>
</dbReference>
<comment type="caution">
    <text evidence="6">The sequence shown here is derived from an EMBL/GenBank/DDBJ whole genome shotgun (WGS) entry which is preliminary data.</text>
</comment>
<name>A0A846XSZ6_9NOCA</name>
<keyword evidence="1" id="KW-0805">Transcription regulation</keyword>
<evidence type="ECO:0000313" key="7">
    <source>
        <dbReference type="Proteomes" id="UP000565711"/>
    </source>
</evidence>
<proteinExistence type="predicted"/>
<dbReference type="SUPFAM" id="SSF46689">
    <property type="entry name" value="Homeodomain-like"/>
    <property type="match status" value="1"/>
</dbReference>
<evidence type="ECO:0000256" key="4">
    <source>
        <dbReference type="PROSITE-ProRule" id="PRU00335"/>
    </source>
</evidence>
<dbReference type="Pfam" id="PF00440">
    <property type="entry name" value="TetR_N"/>
    <property type="match status" value="1"/>
</dbReference>
<dbReference type="InterPro" id="IPR050109">
    <property type="entry name" value="HTH-type_TetR-like_transc_reg"/>
</dbReference>
<dbReference type="GO" id="GO:0003700">
    <property type="term" value="F:DNA-binding transcription factor activity"/>
    <property type="evidence" value="ECO:0007669"/>
    <property type="project" value="TreeGrafter"/>
</dbReference>
<evidence type="ECO:0000256" key="3">
    <source>
        <dbReference type="ARBA" id="ARBA00023163"/>
    </source>
</evidence>
<dbReference type="Gene3D" id="1.10.357.10">
    <property type="entry name" value="Tetracycline Repressor, domain 2"/>
    <property type="match status" value="1"/>
</dbReference>
<accession>A0A846XSZ6</accession>
<keyword evidence="3" id="KW-0804">Transcription</keyword>
<feature type="domain" description="HTH tetR-type" evidence="5">
    <location>
        <begin position="15"/>
        <end position="74"/>
    </location>
</feature>
<feature type="DNA-binding region" description="H-T-H motif" evidence="4">
    <location>
        <begin position="37"/>
        <end position="56"/>
    </location>
</feature>
<dbReference type="AlphaFoldDB" id="A0A846XSZ6"/>
<dbReference type="Proteomes" id="UP000565711">
    <property type="component" value="Unassembled WGS sequence"/>
</dbReference>
<dbReference type="RefSeq" id="WP_067870291.1">
    <property type="nucleotide sequence ID" value="NZ_JAAXOP010000001.1"/>
</dbReference>
<evidence type="ECO:0000259" key="5">
    <source>
        <dbReference type="PROSITE" id="PS50977"/>
    </source>
</evidence>
<protein>
    <submittedName>
        <fullName evidence="6">TetR/AcrR family transcriptional regulator</fullName>
    </submittedName>
</protein>
<dbReference type="GO" id="GO:0000976">
    <property type="term" value="F:transcription cis-regulatory region binding"/>
    <property type="evidence" value="ECO:0007669"/>
    <property type="project" value="TreeGrafter"/>
</dbReference>
<dbReference type="EMBL" id="JAAXOP010000001">
    <property type="protein sequence ID" value="NKY49000.1"/>
    <property type="molecule type" value="Genomic_DNA"/>
</dbReference>
<dbReference type="InterPro" id="IPR009057">
    <property type="entry name" value="Homeodomain-like_sf"/>
</dbReference>
<evidence type="ECO:0000256" key="1">
    <source>
        <dbReference type="ARBA" id="ARBA00023015"/>
    </source>
</evidence>
<reference evidence="6 7" key="1">
    <citation type="submission" date="2020-04" db="EMBL/GenBank/DDBJ databases">
        <title>MicrobeNet Type strains.</title>
        <authorList>
            <person name="Nicholson A.C."/>
        </authorList>
    </citation>
    <scope>NUCLEOTIDE SEQUENCE [LARGE SCALE GENOMIC DNA]</scope>
    <source>
        <strain evidence="6 7">JCM 12354</strain>
    </source>
</reference>
<organism evidence="6 7">
    <name type="scientific">Nocardia vermiculata</name>
    <dbReference type="NCBI Taxonomy" id="257274"/>
    <lineage>
        <taxon>Bacteria</taxon>
        <taxon>Bacillati</taxon>
        <taxon>Actinomycetota</taxon>
        <taxon>Actinomycetes</taxon>
        <taxon>Mycobacteriales</taxon>
        <taxon>Nocardiaceae</taxon>
        <taxon>Nocardia</taxon>
    </lineage>
</organism>
<dbReference type="PROSITE" id="PS50977">
    <property type="entry name" value="HTH_TETR_2"/>
    <property type="match status" value="1"/>
</dbReference>
<sequence>MRTHGWSGAAPADDEEAVARILEAARVAIDRSGAEVTIAEVARELGVTRQTVYRYFPTAETLLTSTAIAHTGQFLEVLSERLSGIRDPATAVVEGIAYTLERLPHEKYLNLLLTPGRASAFSAGVTSDTALSFGRTILQRFSVDWSAAGLTDAGLDELVEHMLRMVQSFVIDPGRPPRSGTELRTYLSTWVAPALPAGR</sequence>
<dbReference type="InterPro" id="IPR001647">
    <property type="entry name" value="HTH_TetR"/>
</dbReference>
<keyword evidence="2 4" id="KW-0238">DNA-binding</keyword>
<evidence type="ECO:0000313" key="6">
    <source>
        <dbReference type="EMBL" id="NKY49000.1"/>
    </source>
</evidence>